<evidence type="ECO:0000256" key="6">
    <source>
        <dbReference type="ARBA" id="ARBA00022525"/>
    </source>
</evidence>
<evidence type="ECO:0000256" key="7">
    <source>
        <dbReference type="ARBA" id="ARBA00022676"/>
    </source>
</evidence>
<dbReference type="GO" id="GO:0005576">
    <property type="term" value="C:extracellular region"/>
    <property type="evidence" value="ECO:0007669"/>
    <property type="project" value="UniProtKB-SubCell"/>
</dbReference>
<evidence type="ECO:0000256" key="1">
    <source>
        <dbReference type="ARBA" id="ARBA00004323"/>
    </source>
</evidence>
<evidence type="ECO:0000313" key="20">
    <source>
        <dbReference type="Proteomes" id="UP001186944"/>
    </source>
</evidence>
<evidence type="ECO:0000256" key="14">
    <source>
        <dbReference type="ARBA" id="ARBA00023180"/>
    </source>
</evidence>
<keyword evidence="13" id="KW-0472">Membrane</keyword>
<comment type="pathway">
    <text evidence="3">Protein modification; protein glycosylation.</text>
</comment>
<evidence type="ECO:0000313" key="19">
    <source>
        <dbReference type="EMBL" id="KAK3083190.1"/>
    </source>
</evidence>
<comment type="catalytic activity">
    <reaction evidence="15">
        <text>N(4)-{beta-D-GlcNAc-(1-&gt;2)-[beta-D-GlcNAc-(1-&gt;4)]-alpha-D-Man-(1-&gt;3)-[beta-D-GlcNAc-(1-&gt;2)-alpha-D-Man-(1-&gt;6)]-beta-D-Man-(1-&gt;4)-beta-D-GlcNAc-(1-&gt;4)-beta-D-GlcNAc}-L-asparaginyl-[protein] + UDP-N-acetyl-alpha-D-glucosamine = N(4)-{beta-D-GlcNAc-(1-&gt;2)-[beta-D-GlcNAc-(1-&gt;4)]-alpha-D-Man-(1-&gt;3)-[beta-D-GlcNAc-(1-&gt;2)-[beta-D-GlcNAc-(1-&gt;6)]-alpha-D-Man-(1-&gt;6)]-beta-D-Man-(1-&gt;4)-beta-D-GlcNAc-(1-&gt;4)-beta-D-GlcNAc}-L-asparaginyl-[protein] + UDP + H(+)</text>
        <dbReference type="Rhea" id="RHEA:16921"/>
        <dbReference type="Rhea" id="RHEA-COMP:14374"/>
        <dbReference type="Rhea" id="RHEA-COMP:14377"/>
        <dbReference type="ChEBI" id="CHEBI:15378"/>
        <dbReference type="ChEBI" id="CHEBI:57705"/>
        <dbReference type="ChEBI" id="CHEBI:58223"/>
        <dbReference type="ChEBI" id="CHEBI:139507"/>
        <dbReference type="ChEBI" id="CHEBI:139510"/>
        <dbReference type="EC" id="2.4.1.155"/>
    </reaction>
</comment>
<keyword evidence="11" id="KW-1133">Transmembrane helix</keyword>
<dbReference type="GO" id="GO:0000139">
    <property type="term" value="C:Golgi membrane"/>
    <property type="evidence" value="ECO:0007669"/>
    <property type="project" value="UniProtKB-SubCell"/>
</dbReference>
<keyword evidence="6" id="KW-0964">Secreted</keyword>
<evidence type="ECO:0000256" key="8">
    <source>
        <dbReference type="ARBA" id="ARBA00022679"/>
    </source>
</evidence>
<organism evidence="19 20">
    <name type="scientific">Pinctada imbricata</name>
    <name type="common">Atlantic pearl-oyster</name>
    <name type="synonym">Pinctada martensii</name>
    <dbReference type="NCBI Taxonomy" id="66713"/>
    <lineage>
        <taxon>Eukaryota</taxon>
        <taxon>Metazoa</taxon>
        <taxon>Spiralia</taxon>
        <taxon>Lophotrochozoa</taxon>
        <taxon>Mollusca</taxon>
        <taxon>Bivalvia</taxon>
        <taxon>Autobranchia</taxon>
        <taxon>Pteriomorphia</taxon>
        <taxon>Pterioida</taxon>
        <taxon>Pterioidea</taxon>
        <taxon>Pteriidae</taxon>
        <taxon>Pinctada</taxon>
    </lineage>
</organism>
<protein>
    <recommendedName>
        <fullName evidence="5">alpha-1,6-mannosyl-glycoprotein 6-beta-N-acetylglucosaminyltransferase</fullName>
        <ecNumber evidence="5">2.4.1.155</ecNumber>
    </recommendedName>
</protein>
<evidence type="ECO:0000256" key="16">
    <source>
        <dbReference type="SAM" id="MobiDB-lite"/>
    </source>
</evidence>
<accession>A0AA89BKZ4</accession>
<keyword evidence="10" id="KW-0735">Signal-anchor</keyword>
<keyword evidence="9" id="KW-0812">Transmembrane</keyword>
<keyword evidence="14" id="KW-0325">Glycoprotein</keyword>
<feature type="domain" description="Glycosyltransferase family 18 catalytic" evidence="17">
    <location>
        <begin position="176"/>
        <end position="751"/>
    </location>
</feature>
<comment type="caution">
    <text evidence="19">The sequence shown here is derived from an EMBL/GenBank/DDBJ whole genome shotgun (WGS) entry which is preliminary data.</text>
</comment>
<evidence type="ECO:0000256" key="12">
    <source>
        <dbReference type="ARBA" id="ARBA00023034"/>
    </source>
</evidence>
<evidence type="ECO:0000259" key="18">
    <source>
        <dbReference type="Pfam" id="PF15027"/>
    </source>
</evidence>
<dbReference type="InterPro" id="IPR052105">
    <property type="entry name" value="MGAT5_Glycosyltransferase"/>
</dbReference>
<dbReference type="PANTHER" id="PTHR15075">
    <property type="entry name" value="ALPHA-MANNOSIDE BETA-1,6-N-ACETYLGLUCOSAMINYLTRANSFERASE"/>
    <property type="match status" value="1"/>
</dbReference>
<name>A0AA89BKZ4_PINIB</name>
<sequence length="767" mass="88157">MALSPWRLFGRLPNSRQLLFLACCLFLFWCITLYRVANVNQITQKESEVLKDEIISLSEKYVRALSRENSDVVDGPDAGRFTAYDLKKTMAVLLESMLERLARLEHQMHHVFNGSNTSLPYNLSLLALGEGHPLRAEDLIQQKAETCELTPEDKQLFPHCQGKIEWMRQMWQSDLCYASYGVDGSECSFVMYLSEVEGWCPVKSWKKELKPPTEDISQIKYADVQLDLDDLMKTLVDPNERGSYAWIRRRIRGMWPRWTTAVKELGKKQDLGKRRKKKILVHLGLLSKQSGWKFAENQFKGGPLGELVQWSDLITTLYILGHDLTITSETEQLANILSQLPAANSPCQSRKELPVQIIYTDIVGLRQFKKHVKGGYGKFSCLLRIVDSFGTEPAYNHRPYARAHKILTSWGGNDLLPQQFYTMFPHSPDNSFMGFVVERHLNTSKSKNIERKNIAVVYGKNEYMWQGKEKYIEEIHKKLEVHGTTYIDNSTKPNPKKGTTPKPVHPIPNYVVNHGLLTAEDFHVLLRQAKVFVGLGFPYEGPAPLEAIANGAVFLNVKFHPPHSSKNTAFFKGKPTSRELTSQHPYIEQFIGPPYSYTVDINNMGEVEAVLNKVLNQSSKFESYMPYEYTEEGMLQRMNAYIEHQNYCQFQKRKSKWPPSSAVTYFLAEQGLDCKEACWKQNLICEPGHFLELNSAEKFSKFGKTCAQEEYVGDIFYPAIDDKNKDCYFQKEEILFSCVGKRDYLKRLCPCRNYIKTQTALCQGCDR</sequence>
<comment type="subcellular location">
    <subcellularLocation>
        <location evidence="1">Golgi apparatus membrane</location>
        <topology evidence="1">Single-pass type II membrane protein</topology>
    </subcellularLocation>
    <subcellularLocation>
        <location evidence="2">Secreted</location>
    </subcellularLocation>
</comment>
<dbReference type="InterPro" id="IPR027833">
    <property type="entry name" value="MGT5A-like_N"/>
</dbReference>
<comment type="similarity">
    <text evidence="4">Belongs to the glycosyltransferase 18 family.</text>
</comment>
<evidence type="ECO:0000256" key="9">
    <source>
        <dbReference type="ARBA" id="ARBA00022692"/>
    </source>
</evidence>
<dbReference type="GO" id="GO:0030144">
    <property type="term" value="F:alpha-1,6-mannosylglycoprotein 6-beta-N-acetylglucosaminyltransferase activity"/>
    <property type="evidence" value="ECO:0007669"/>
    <property type="project" value="UniProtKB-EC"/>
</dbReference>
<dbReference type="InterPro" id="IPR026116">
    <property type="entry name" value="GT18_cat"/>
</dbReference>
<feature type="domain" description="MGT5A-like N-terminal" evidence="18">
    <location>
        <begin position="14"/>
        <end position="117"/>
    </location>
</feature>
<evidence type="ECO:0000256" key="15">
    <source>
        <dbReference type="ARBA" id="ARBA00048243"/>
    </source>
</evidence>
<evidence type="ECO:0000256" key="5">
    <source>
        <dbReference type="ARBA" id="ARBA00012671"/>
    </source>
</evidence>
<evidence type="ECO:0000256" key="11">
    <source>
        <dbReference type="ARBA" id="ARBA00022989"/>
    </source>
</evidence>
<dbReference type="Pfam" id="PF15027">
    <property type="entry name" value="MGT5A_N"/>
    <property type="match status" value="1"/>
</dbReference>
<keyword evidence="12" id="KW-0333">Golgi apparatus</keyword>
<reference evidence="19" key="1">
    <citation type="submission" date="2019-08" db="EMBL/GenBank/DDBJ databases">
        <title>The improved chromosome-level genome for the pearl oyster Pinctada fucata martensii using PacBio sequencing and Hi-C.</title>
        <authorList>
            <person name="Zheng Z."/>
        </authorList>
    </citation>
    <scope>NUCLEOTIDE SEQUENCE</scope>
    <source>
        <strain evidence="19">ZZ-2019</strain>
        <tissue evidence="19">Adductor muscle</tissue>
    </source>
</reference>
<dbReference type="AlphaFoldDB" id="A0AA89BKZ4"/>
<feature type="region of interest" description="Disordered" evidence="16">
    <location>
        <begin position="486"/>
        <end position="505"/>
    </location>
</feature>
<dbReference type="EC" id="2.4.1.155" evidence="5"/>
<evidence type="ECO:0000256" key="2">
    <source>
        <dbReference type="ARBA" id="ARBA00004613"/>
    </source>
</evidence>
<keyword evidence="20" id="KW-1185">Reference proteome</keyword>
<evidence type="ECO:0000256" key="13">
    <source>
        <dbReference type="ARBA" id="ARBA00023136"/>
    </source>
</evidence>
<keyword evidence="7" id="KW-0328">Glycosyltransferase</keyword>
<gene>
    <name evidence="19" type="ORF">FSP39_016376</name>
</gene>
<keyword evidence="8" id="KW-0808">Transferase</keyword>
<dbReference type="Pfam" id="PF15024">
    <property type="entry name" value="Glyco_transf_18"/>
    <property type="match status" value="1"/>
</dbReference>
<evidence type="ECO:0000256" key="10">
    <source>
        <dbReference type="ARBA" id="ARBA00022968"/>
    </source>
</evidence>
<proteinExistence type="inferred from homology"/>
<evidence type="ECO:0000259" key="17">
    <source>
        <dbReference type="Pfam" id="PF15024"/>
    </source>
</evidence>
<evidence type="ECO:0000256" key="3">
    <source>
        <dbReference type="ARBA" id="ARBA00004922"/>
    </source>
</evidence>
<dbReference type="EMBL" id="VSWD01000014">
    <property type="protein sequence ID" value="KAK3083190.1"/>
    <property type="molecule type" value="Genomic_DNA"/>
</dbReference>
<evidence type="ECO:0000256" key="4">
    <source>
        <dbReference type="ARBA" id="ARBA00007477"/>
    </source>
</evidence>
<feature type="compositionally biased region" description="Low complexity" evidence="16">
    <location>
        <begin position="491"/>
        <end position="502"/>
    </location>
</feature>
<dbReference type="Proteomes" id="UP001186944">
    <property type="component" value="Unassembled WGS sequence"/>
</dbReference>
<dbReference type="PANTHER" id="PTHR15075:SF2">
    <property type="entry name" value="ALPHA-1,6-MANNOSYLGLYCOPROTEIN 6-BETA-N-ACETYLGLUCOSAMINYLTRANSFERASE"/>
    <property type="match status" value="1"/>
</dbReference>
<dbReference type="GO" id="GO:0006487">
    <property type="term" value="P:protein N-linked glycosylation"/>
    <property type="evidence" value="ECO:0007669"/>
    <property type="project" value="TreeGrafter"/>
</dbReference>